<evidence type="ECO:0000256" key="10">
    <source>
        <dbReference type="PIRSR" id="PIRSR600760-2"/>
    </source>
</evidence>
<keyword evidence="7 10" id="KW-0460">Magnesium</keyword>
<dbReference type="EC" id="3.1.3.25" evidence="11"/>
<dbReference type="GO" id="GO:0006020">
    <property type="term" value="P:inositol metabolic process"/>
    <property type="evidence" value="ECO:0007669"/>
    <property type="project" value="TreeGrafter"/>
</dbReference>
<dbReference type="GO" id="GO:0046872">
    <property type="term" value="F:metal ion binding"/>
    <property type="evidence" value="ECO:0007669"/>
    <property type="project" value="UniProtKB-KW"/>
</dbReference>
<comment type="pathway">
    <text evidence="3">Amino-acid biosynthesis; L-histidine biosynthesis; L-histidine from 5-phospho-alpha-D-ribose 1-diphosphate: step 8/9.</text>
</comment>
<proteinExistence type="inferred from homology"/>
<comment type="caution">
    <text evidence="12">The sequence shown here is derived from an EMBL/GenBank/DDBJ whole genome shotgun (WGS) entry which is preliminary data.</text>
</comment>
<feature type="binding site" evidence="10">
    <location>
        <position position="94"/>
    </location>
    <ligand>
        <name>Mg(2+)</name>
        <dbReference type="ChEBI" id="CHEBI:18420"/>
        <label>1</label>
        <note>catalytic</note>
    </ligand>
</feature>
<feature type="binding site" evidence="10">
    <location>
        <position position="78"/>
    </location>
    <ligand>
        <name>Mg(2+)</name>
        <dbReference type="ChEBI" id="CHEBI:18420"/>
        <label>1</label>
        <note>catalytic</note>
    </ligand>
</feature>
<evidence type="ECO:0000256" key="11">
    <source>
        <dbReference type="RuleBase" id="RU364068"/>
    </source>
</evidence>
<evidence type="ECO:0000256" key="4">
    <source>
        <dbReference type="ARBA" id="ARBA00009759"/>
    </source>
</evidence>
<protein>
    <recommendedName>
        <fullName evidence="11">Inositol-1-monophosphatase</fullName>
        <ecNumber evidence="11">3.1.3.25</ecNumber>
    </recommendedName>
</protein>
<dbReference type="PROSITE" id="PS00629">
    <property type="entry name" value="IMP_1"/>
    <property type="match status" value="1"/>
</dbReference>
<dbReference type="GO" id="GO:0008934">
    <property type="term" value="F:inositol monophosphate 1-phosphatase activity"/>
    <property type="evidence" value="ECO:0007669"/>
    <property type="project" value="InterPro"/>
</dbReference>
<dbReference type="GO" id="GO:0004401">
    <property type="term" value="F:histidinol-phosphatase activity"/>
    <property type="evidence" value="ECO:0007669"/>
    <property type="project" value="UniProtKB-EC"/>
</dbReference>
<evidence type="ECO:0000313" key="12">
    <source>
        <dbReference type="EMBL" id="MBS2964030.1"/>
    </source>
</evidence>
<comment type="catalytic activity">
    <reaction evidence="1 11">
        <text>a myo-inositol phosphate + H2O = myo-inositol + phosphate</text>
        <dbReference type="Rhea" id="RHEA:24056"/>
        <dbReference type="ChEBI" id="CHEBI:15377"/>
        <dbReference type="ChEBI" id="CHEBI:17268"/>
        <dbReference type="ChEBI" id="CHEBI:43474"/>
        <dbReference type="ChEBI" id="CHEBI:84139"/>
        <dbReference type="EC" id="3.1.3.25"/>
    </reaction>
</comment>
<dbReference type="FunFam" id="3.30.540.10:FF:000003">
    <property type="entry name" value="Inositol-1-monophosphatase"/>
    <property type="match status" value="1"/>
</dbReference>
<feature type="binding site" evidence="10">
    <location>
        <position position="221"/>
    </location>
    <ligand>
        <name>Mg(2+)</name>
        <dbReference type="ChEBI" id="CHEBI:18420"/>
        <label>1</label>
        <note>catalytic</note>
    </ligand>
</feature>
<dbReference type="PROSITE" id="PS00630">
    <property type="entry name" value="IMP_2"/>
    <property type="match status" value="1"/>
</dbReference>
<comment type="similarity">
    <text evidence="4 11">Belongs to the inositol monophosphatase superfamily.</text>
</comment>
<evidence type="ECO:0000256" key="5">
    <source>
        <dbReference type="ARBA" id="ARBA00022723"/>
    </source>
</evidence>
<dbReference type="PANTHER" id="PTHR20854:SF4">
    <property type="entry name" value="INOSITOL-1-MONOPHOSPHATASE-RELATED"/>
    <property type="match status" value="1"/>
</dbReference>
<dbReference type="SUPFAM" id="SSF56655">
    <property type="entry name" value="Carbohydrate phosphatase"/>
    <property type="match status" value="1"/>
</dbReference>
<comment type="catalytic activity">
    <reaction evidence="8">
        <text>L-histidinol phosphate + H2O = L-histidinol + phosphate</text>
        <dbReference type="Rhea" id="RHEA:14465"/>
        <dbReference type="ChEBI" id="CHEBI:15377"/>
        <dbReference type="ChEBI" id="CHEBI:43474"/>
        <dbReference type="ChEBI" id="CHEBI:57699"/>
        <dbReference type="ChEBI" id="CHEBI:57980"/>
        <dbReference type="EC" id="3.1.3.15"/>
    </reaction>
</comment>
<evidence type="ECO:0000256" key="2">
    <source>
        <dbReference type="ARBA" id="ARBA00001946"/>
    </source>
</evidence>
<accession>A0A8J8BCZ1</accession>
<dbReference type="GO" id="GO:0007165">
    <property type="term" value="P:signal transduction"/>
    <property type="evidence" value="ECO:0007669"/>
    <property type="project" value="TreeGrafter"/>
</dbReference>
<dbReference type="Proteomes" id="UP000677913">
    <property type="component" value="Unassembled WGS sequence"/>
</dbReference>
<dbReference type="InterPro" id="IPR033942">
    <property type="entry name" value="IMPase"/>
</dbReference>
<name>A0A8J8BCZ1_9ACTN</name>
<dbReference type="Gene3D" id="3.30.540.10">
    <property type="entry name" value="Fructose-1,6-Bisphosphatase, subunit A, domain 1"/>
    <property type="match status" value="1"/>
</dbReference>
<feature type="binding site" evidence="10">
    <location>
        <position position="97"/>
    </location>
    <ligand>
        <name>Mg(2+)</name>
        <dbReference type="ChEBI" id="CHEBI:18420"/>
        <label>1</label>
        <note>catalytic</note>
    </ligand>
</feature>
<gene>
    <name evidence="12" type="ORF">KGA66_13315</name>
</gene>
<dbReference type="InterPro" id="IPR000760">
    <property type="entry name" value="Inositol_monophosphatase-like"/>
</dbReference>
<feature type="binding site" evidence="10">
    <location>
        <position position="96"/>
    </location>
    <ligand>
        <name>Mg(2+)</name>
        <dbReference type="ChEBI" id="CHEBI:18420"/>
        <label>1</label>
        <note>catalytic</note>
    </ligand>
</feature>
<dbReference type="AlphaFoldDB" id="A0A8J8BCZ1"/>
<keyword evidence="6 11" id="KW-0378">Hydrolase</keyword>
<dbReference type="GO" id="GO:0046854">
    <property type="term" value="P:phosphatidylinositol phosphate biosynthetic process"/>
    <property type="evidence" value="ECO:0007669"/>
    <property type="project" value="InterPro"/>
</dbReference>
<comment type="cofactor">
    <cofactor evidence="2 10 11">
        <name>Mg(2+)</name>
        <dbReference type="ChEBI" id="CHEBI:18420"/>
    </cofactor>
</comment>
<dbReference type="Gene3D" id="3.40.190.80">
    <property type="match status" value="1"/>
</dbReference>
<evidence type="ECO:0000313" key="13">
    <source>
        <dbReference type="Proteomes" id="UP000677913"/>
    </source>
</evidence>
<dbReference type="PRINTS" id="PR00377">
    <property type="entry name" value="IMPHPHTASES"/>
</dbReference>
<dbReference type="InterPro" id="IPR020583">
    <property type="entry name" value="Inositol_monoP_metal-BS"/>
</dbReference>
<evidence type="ECO:0000256" key="1">
    <source>
        <dbReference type="ARBA" id="ARBA00001033"/>
    </source>
</evidence>
<dbReference type="EMBL" id="JAGSXH010000040">
    <property type="protein sequence ID" value="MBS2964030.1"/>
    <property type="molecule type" value="Genomic_DNA"/>
</dbReference>
<evidence type="ECO:0000256" key="3">
    <source>
        <dbReference type="ARBA" id="ARBA00004970"/>
    </source>
</evidence>
<evidence type="ECO:0000256" key="9">
    <source>
        <dbReference type="ARBA" id="ARBA00053547"/>
    </source>
</evidence>
<reference evidence="12" key="1">
    <citation type="submission" date="2021-04" db="EMBL/GenBank/DDBJ databases">
        <title>Genome based classification of Actinospica acidithermotolerans sp. nov., an actinobacterium isolated from an Indonesian hot spring.</title>
        <authorList>
            <person name="Kusuma A.B."/>
            <person name="Putra K.E."/>
            <person name="Nafisah S."/>
            <person name="Loh J."/>
            <person name="Nouioui I."/>
            <person name="Goodfellow M."/>
        </authorList>
    </citation>
    <scope>NUCLEOTIDE SEQUENCE</scope>
    <source>
        <strain evidence="12">DSM 45618</strain>
    </source>
</reference>
<keyword evidence="5 10" id="KW-0479">Metal-binding</keyword>
<dbReference type="PANTHER" id="PTHR20854">
    <property type="entry name" value="INOSITOL MONOPHOSPHATASE"/>
    <property type="match status" value="1"/>
</dbReference>
<evidence type="ECO:0000256" key="6">
    <source>
        <dbReference type="ARBA" id="ARBA00022801"/>
    </source>
</evidence>
<organism evidence="12 13">
    <name type="scientific">Actinocrinis puniceicyclus</name>
    <dbReference type="NCBI Taxonomy" id="977794"/>
    <lineage>
        <taxon>Bacteria</taxon>
        <taxon>Bacillati</taxon>
        <taxon>Actinomycetota</taxon>
        <taxon>Actinomycetes</taxon>
        <taxon>Catenulisporales</taxon>
        <taxon>Actinospicaceae</taxon>
        <taxon>Actinocrinis</taxon>
    </lineage>
</organism>
<sequence length="274" mass="28759">MAGVSGGTALDPWRLLDLARAAATQAARLAVERRPADLGVAETKSSPTDVVTEMDTAAESLIRELILGQRPDDAFLGEEGGAESGRSAVRWVIDPIDGTVNYLYDLPHWAVSVGVEVDGITVAGVVAAPRLGELYTAVRGAGAWCNDEKLRVRPTTELGSALIATGFGYRAERRRRQGAIAGALLPRVRDIRRAGSAALDLCAVAAGRVDGYYERGTHHWDRCAGALIATEAGAIVGGFEGAPASEQMALAAPPGTFEALHEALRELGADAVDY</sequence>
<dbReference type="InterPro" id="IPR020550">
    <property type="entry name" value="Inositol_monophosphatase_CS"/>
</dbReference>
<dbReference type="Pfam" id="PF00459">
    <property type="entry name" value="Inositol_P"/>
    <property type="match status" value="1"/>
</dbReference>
<evidence type="ECO:0000256" key="7">
    <source>
        <dbReference type="ARBA" id="ARBA00022842"/>
    </source>
</evidence>
<dbReference type="CDD" id="cd01639">
    <property type="entry name" value="IMPase"/>
    <property type="match status" value="1"/>
</dbReference>
<comment type="function">
    <text evidence="9">Catalyzes the dephosphorylation of histidinol-phosphate to histidinol, the direct precursor of histidine.</text>
</comment>
<evidence type="ECO:0000256" key="8">
    <source>
        <dbReference type="ARBA" id="ARBA00049158"/>
    </source>
</evidence>
<keyword evidence="13" id="KW-1185">Reference proteome</keyword>